<dbReference type="PANTHER" id="PTHR39178:SF1">
    <property type="entry name" value="RIBOSOMAL-PROCESSING CYSTEINE PROTEASE PRP"/>
    <property type="match status" value="1"/>
</dbReference>
<dbReference type="GO" id="GO:0006508">
    <property type="term" value="P:proteolysis"/>
    <property type="evidence" value="ECO:0007669"/>
    <property type="project" value="UniProtKB-KW"/>
</dbReference>
<dbReference type="AlphaFoldDB" id="A0A7G9B6D0"/>
<gene>
    <name evidence="7" type="ORF">H8790_03505</name>
</gene>
<evidence type="ECO:0000256" key="5">
    <source>
        <dbReference type="ARBA" id="ARBA00044503"/>
    </source>
</evidence>
<keyword evidence="8" id="KW-1185">Reference proteome</keyword>
<reference evidence="7 8" key="1">
    <citation type="submission" date="2020-08" db="EMBL/GenBank/DDBJ databases">
        <authorList>
            <person name="Liu C."/>
            <person name="Sun Q."/>
        </authorList>
    </citation>
    <scope>NUCLEOTIDE SEQUENCE [LARGE SCALE GENOMIC DNA]</scope>
    <source>
        <strain evidence="7 8">NSJ-62</strain>
    </source>
</reference>
<dbReference type="EMBL" id="CP060490">
    <property type="protein sequence ID" value="QNL45111.1"/>
    <property type="molecule type" value="Genomic_DNA"/>
</dbReference>
<proteinExistence type="inferred from homology"/>
<evidence type="ECO:0000256" key="4">
    <source>
        <dbReference type="ARBA" id="ARBA00022807"/>
    </source>
</evidence>
<evidence type="ECO:0000256" key="1">
    <source>
        <dbReference type="ARBA" id="ARBA00022517"/>
    </source>
</evidence>
<evidence type="ECO:0000313" key="7">
    <source>
        <dbReference type="EMBL" id="QNL45111.1"/>
    </source>
</evidence>
<keyword evidence="1" id="KW-0690">Ribosome biogenesis</keyword>
<dbReference type="InterPro" id="IPR007422">
    <property type="entry name" value="Peptidase_Prp"/>
</dbReference>
<evidence type="ECO:0000256" key="6">
    <source>
        <dbReference type="ARBA" id="ARBA00044538"/>
    </source>
</evidence>
<dbReference type="GO" id="GO:0008234">
    <property type="term" value="F:cysteine-type peptidase activity"/>
    <property type="evidence" value="ECO:0007669"/>
    <property type="project" value="UniProtKB-KW"/>
</dbReference>
<dbReference type="Proteomes" id="UP000515960">
    <property type="component" value="Chromosome"/>
</dbReference>
<evidence type="ECO:0000313" key="8">
    <source>
        <dbReference type="Proteomes" id="UP000515960"/>
    </source>
</evidence>
<keyword evidence="2 7" id="KW-0645">Protease</keyword>
<dbReference type="Pfam" id="PF04327">
    <property type="entry name" value="Peptidase_Prp"/>
    <property type="match status" value="1"/>
</dbReference>
<keyword evidence="3" id="KW-0378">Hydrolase</keyword>
<comment type="similarity">
    <text evidence="5">Belongs to the Prp family.</text>
</comment>
<sequence length="109" mass="11574">MTTVTFHLEGNRIVGFESRGHSGYAEAGSDIVCASITAVITLVEATVNDVMGLAAAVKISERDAKLSLRLPGGLSPTAESTCQTLLTGLMVYLSQLHEDYPDYVEVLEG</sequence>
<accession>A0A7G9B6D0</accession>
<dbReference type="SUPFAM" id="SSF118010">
    <property type="entry name" value="TM1457-like"/>
    <property type="match status" value="1"/>
</dbReference>
<dbReference type="RefSeq" id="WP_187333585.1">
    <property type="nucleotide sequence ID" value="NZ_CP060490.1"/>
</dbReference>
<dbReference type="PANTHER" id="PTHR39178">
    <property type="entry name" value="HYPOTHETICAL RIBOSOME-ASSOCIATED PROTEIN"/>
    <property type="match status" value="1"/>
</dbReference>
<dbReference type="KEGG" id="ohi:H8790_03505"/>
<dbReference type="Gene3D" id="3.30.70.1490">
    <property type="entry name" value="Cysteine protease Prp"/>
    <property type="match status" value="1"/>
</dbReference>
<name>A0A7G9B6D0_9FIRM</name>
<dbReference type="GO" id="GO:0042254">
    <property type="term" value="P:ribosome biogenesis"/>
    <property type="evidence" value="ECO:0007669"/>
    <property type="project" value="UniProtKB-KW"/>
</dbReference>
<protein>
    <recommendedName>
        <fullName evidence="6">Ribosomal processing cysteine protease Prp</fullName>
    </recommendedName>
</protein>
<evidence type="ECO:0000256" key="2">
    <source>
        <dbReference type="ARBA" id="ARBA00022670"/>
    </source>
</evidence>
<keyword evidence="4" id="KW-0788">Thiol protease</keyword>
<organism evidence="7 8">
    <name type="scientific">Oscillibacter hominis</name>
    <dbReference type="NCBI Taxonomy" id="2763056"/>
    <lineage>
        <taxon>Bacteria</taxon>
        <taxon>Bacillati</taxon>
        <taxon>Bacillota</taxon>
        <taxon>Clostridia</taxon>
        <taxon>Eubacteriales</taxon>
        <taxon>Oscillospiraceae</taxon>
        <taxon>Oscillibacter</taxon>
    </lineage>
</organism>
<dbReference type="InterPro" id="IPR036764">
    <property type="entry name" value="Peptidase_Prp_sf"/>
</dbReference>
<evidence type="ECO:0000256" key="3">
    <source>
        <dbReference type="ARBA" id="ARBA00022801"/>
    </source>
</evidence>
<dbReference type="CDD" id="cd16332">
    <property type="entry name" value="Prp-like"/>
    <property type="match status" value="1"/>
</dbReference>